<evidence type="ECO:0000256" key="8">
    <source>
        <dbReference type="SAM" id="Phobius"/>
    </source>
</evidence>
<keyword evidence="7 8" id="KW-0472">Membrane</keyword>
<evidence type="ECO:0000259" key="9">
    <source>
        <dbReference type="PROSITE" id="PS50893"/>
    </source>
</evidence>
<dbReference type="GO" id="GO:0005524">
    <property type="term" value="F:ATP binding"/>
    <property type="evidence" value="ECO:0007669"/>
    <property type="project" value="UniProtKB-KW"/>
</dbReference>
<evidence type="ECO:0000313" key="11">
    <source>
        <dbReference type="Proteomes" id="UP000221011"/>
    </source>
</evidence>
<dbReference type="KEGG" id="sfk:KY5_0638"/>
<dbReference type="PANTHER" id="PTHR48041">
    <property type="entry name" value="ABC TRANSPORTER G FAMILY MEMBER 28"/>
    <property type="match status" value="1"/>
</dbReference>
<name>A0A291Q2E8_9ACTN</name>
<dbReference type="RefSeq" id="WP_098240726.1">
    <property type="nucleotide sequence ID" value="NZ_CP022685.1"/>
</dbReference>
<keyword evidence="2" id="KW-0813">Transport</keyword>
<feature type="transmembrane region" description="Helical" evidence="8">
    <location>
        <begin position="425"/>
        <end position="449"/>
    </location>
</feature>
<evidence type="ECO:0000256" key="5">
    <source>
        <dbReference type="ARBA" id="ARBA00022840"/>
    </source>
</evidence>
<feature type="domain" description="ABC transporter" evidence="9">
    <location>
        <begin position="12"/>
        <end position="237"/>
    </location>
</feature>
<dbReference type="GO" id="GO:0016887">
    <property type="term" value="F:ATP hydrolysis activity"/>
    <property type="evidence" value="ECO:0007669"/>
    <property type="project" value="InterPro"/>
</dbReference>
<evidence type="ECO:0000256" key="4">
    <source>
        <dbReference type="ARBA" id="ARBA00022741"/>
    </source>
</evidence>
<dbReference type="SUPFAM" id="SSF52540">
    <property type="entry name" value="P-loop containing nucleoside triphosphate hydrolases"/>
    <property type="match status" value="1"/>
</dbReference>
<proteinExistence type="predicted"/>
<evidence type="ECO:0000256" key="1">
    <source>
        <dbReference type="ARBA" id="ARBA00004141"/>
    </source>
</evidence>
<accession>A0A291Q2E8</accession>
<dbReference type="InterPro" id="IPR050352">
    <property type="entry name" value="ABCG_transporters"/>
</dbReference>
<dbReference type="InterPro" id="IPR017871">
    <property type="entry name" value="ABC_transporter-like_CS"/>
</dbReference>
<dbReference type="InterPro" id="IPR003439">
    <property type="entry name" value="ABC_transporter-like_ATP-bd"/>
</dbReference>
<feature type="transmembrane region" description="Helical" evidence="8">
    <location>
        <begin position="384"/>
        <end position="413"/>
    </location>
</feature>
<feature type="transmembrane region" description="Helical" evidence="8">
    <location>
        <begin position="532"/>
        <end position="553"/>
    </location>
</feature>
<evidence type="ECO:0000313" key="10">
    <source>
        <dbReference type="EMBL" id="ATL25656.1"/>
    </source>
</evidence>
<dbReference type="PROSITE" id="PS00211">
    <property type="entry name" value="ABC_TRANSPORTER_1"/>
    <property type="match status" value="1"/>
</dbReference>
<dbReference type="InterPro" id="IPR013525">
    <property type="entry name" value="ABC2_TM"/>
</dbReference>
<reference evidence="10 11" key="1">
    <citation type="submission" date="2017-08" db="EMBL/GenBank/DDBJ databases">
        <title>Complete Genome Sequence of Streptomyces formicae KY5, the formicamycin producer.</title>
        <authorList>
            <person name="Holmes N.A."/>
            <person name="Devine R."/>
            <person name="Qin Z."/>
            <person name="Seipke R.F."/>
            <person name="Wilkinson B."/>
            <person name="Hutchings M.I."/>
        </authorList>
    </citation>
    <scope>NUCLEOTIDE SEQUENCE [LARGE SCALE GENOMIC DNA]</scope>
    <source>
        <strain evidence="10 11">KY5</strain>
    </source>
</reference>
<feature type="transmembrane region" description="Helical" evidence="8">
    <location>
        <begin position="309"/>
        <end position="329"/>
    </location>
</feature>
<dbReference type="Pfam" id="PF00005">
    <property type="entry name" value="ABC_tran"/>
    <property type="match status" value="1"/>
</dbReference>
<dbReference type="AlphaFoldDB" id="A0A291Q2E8"/>
<keyword evidence="11" id="KW-1185">Reference proteome</keyword>
<evidence type="ECO:0000256" key="6">
    <source>
        <dbReference type="ARBA" id="ARBA00022989"/>
    </source>
</evidence>
<dbReference type="EMBL" id="CP022685">
    <property type="protein sequence ID" value="ATL25656.1"/>
    <property type="molecule type" value="Genomic_DNA"/>
</dbReference>
<feature type="transmembrane region" description="Helical" evidence="8">
    <location>
        <begin position="341"/>
        <end position="364"/>
    </location>
</feature>
<gene>
    <name evidence="10" type="ORF">KY5_0638</name>
</gene>
<dbReference type="InterPro" id="IPR003593">
    <property type="entry name" value="AAA+_ATPase"/>
</dbReference>
<dbReference type="SMART" id="SM00382">
    <property type="entry name" value="AAA"/>
    <property type="match status" value="1"/>
</dbReference>
<dbReference type="Pfam" id="PF01061">
    <property type="entry name" value="ABC2_membrane"/>
    <property type="match status" value="1"/>
</dbReference>
<keyword evidence="6 8" id="KW-1133">Transmembrane helix</keyword>
<protein>
    <submittedName>
        <fullName evidence="10">ABC transporter ATP-binding protein</fullName>
    </submittedName>
</protein>
<dbReference type="GO" id="GO:0016020">
    <property type="term" value="C:membrane"/>
    <property type="evidence" value="ECO:0007669"/>
    <property type="project" value="UniProtKB-SubCell"/>
</dbReference>
<evidence type="ECO:0000256" key="3">
    <source>
        <dbReference type="ARBA" id="ARBA00022692"/>
    </source>
</evidence>
<organism evidence="10 11">
    <name type="scientific">Streptomyces formicae</name>
    <dbReference type="NCBI Taxonomy" id="1616117"/>
    <lineage>
        <taxon>Bacteria</taxon>
        <taxon>Bacillati</taxon>
        <taxon>Actinomycetota</taxon>
        <taxon>Actinomycetes</taxon>
        <taxon>Kitasatosporales</taxon>
        <taxon>Streptomycetaceae</taxon>
        <taxon>Streptomyces</taxon>
    </lineage>
</organism>
<evidence type="ECO:0000256" key="2">
    <source>
        <dbReference type="ARBA" id="ARBA00022448"/>
    </source>
</evidence>
<dbReference type="PANTHER" id="PTHR48041:SF139">
    <property type="entry name" value="PROTEIN SCARLET"/>
    <property type="match status" value="1"/>
</dbReference>
<dbReference type="Gene3D" id="3.40.50.300">
    <property type="entry name" value="P-loop containing nucleotide triphosphate hydrolases"/>
    <property type="match status" value="1"/>
</dbReference>
<keyword evidence="5 10" id="KW-0067">ATP-binding</keyword>
<feature type="transmembrane region" description="Helical" evidence="8">
    <location>
        <begin position="456"/>
        <end position="476"/>
    </location>
</feature>
<sequence length="574" mass="59966">MVAIEEQPGVELSARGVELVLPGGGVALSGIDVPTIAPGQVLGIAGGSGAGKTLLLEVLAGLRAPRHGQVSVRAATGGAGQAPRYGFVPQDDIVHRALPLRVALEYAARLRGTDPGDVPRVLDELGLGDVAGQSVRTLSGGQRKRASIAIELLSRPRLLFLDEPTSGLDPLAGAQLTQHLVRLAASGVTVVFTTHTPADLHHCDQVMFIAPNGRPGPAGAPSELLDLSCDGTFEALYSMEVPRDGGAACGGDACGGDACGGAPRPSLKSPPPSTPSRFTRSRFTPATGRLRQWAVLTGRDLRLLRHDRLTAAITIGSPLVIIAMFALLFRPGVFDPGHPSPAASAMVLFWIAFGAFFFGLAYGLPQICGELAVVRRERRTVLRLWPYLLAKLTVLGPVLLLADALLLVVLRALDRLPAAELSVHASLFVTTALASFAALALGLCCSALVSEPSQAALVLPLLCFPQVLFSGAFVPVPDMAAGGRWISVAMTNRWAFEALGSGADLETLWRGGGAEGRTLLDSYGSSFGHPAWVGWVILAGCAAALLTASWLVLRWRCPTSAHRLSTSDAGPARP</sequence>
<dbReference type="PROSITE" id="PS50893">
    <property type="entry name" value="ABC_TRANSPORTER_2"/>
    <property type="match status" value="1"/>
</dbReference>
<evidence type="ECO:0000256" key="7">
    <source>
        <dbReference type="ARBA" id="ARBA00023136"/>
    </source>
</evidence>
<comment type="subcellular location">
    <subcellularLocation>
        <location evidence="1">Membrane</location>
        <topology evidence="1">Multi-pass membrane protein</topology>
    </subcellularLocation>
</comment>
<dbReference type="Proteomes" id="UP000221011">
    <property type="component" value="Chromosome"/>
</dbReference>
<keyword evidence="4" id="KW-0547">Nucleotide-binding</keyword>
<dbReference type="InterPro" id="IPR027417">
    <property type="entry name" value="P-loop_NTPase"/>
</dbReference>
<dbReference type="GO" id="GO:0140359">
    <property type="term" value="F:ABC-type transporter activity"/>
    <property type="evidence" value="ECO:0007669"/>
    <property type="project" value="InterPro"/>
</dbReference>
<keyword evidence="3 8" id="KW-0812">Transmembrane</keyword>